<dbReference type="EMBL" id="LGGO01000259">
    <property type="protein sequence ID" value="KUK75830.1"/>
    <property type="molecule type" value="Genomic_DNA"/>
</dbReference>
<accession>A0A101HFB0</accession>
<evidence type="ECO:0000313" key="2">
    <source>
        <dbReference type="EMBL" id="KUK75830.1"/>
    </source>
</evidence>
<dbReference type="Proteomes" id="UP000053904">
    <property type="component" value="Unassembled WGS sequence"/>
</dbReference>
<organism evidence="2 3">
    <name type="scientific">candidate division WS6 bacterium 34_10</name>
    <dbReference type="NCBI Taxonomy" id="1641389"/>
    <lineage>
        <taxon>Bacteria</taxon>
        <taxon>Candidatus Dojkabacteria</taxon>
    </lineage>
</organism>
<reference evidence="3" key="1">
    <citation type="journal article" date="2015" name="MBio">
        <title>Genome-Resolved Metagenomic Analysis Reveals Roles for Candidate Phyla and Other Microbial Community Members in Biogeochemical Transformations in Oil Reservoirs.</title>
        <authorList>
            <person name="Hu P."/>
            <person name="Tom L."/>
            <person name="Singh A."/>
            <person name="Thomas B.C."/>
            <person name="Baker B.J."/>
            <person name="Piceno Y.M."/>
            <person name="Andersen G.L."/>
            <person name="Banfield J.F."/>
        </authorList>
    </citation>
    <scope>NUCLEOTIDE SEQUENCE [LARGE SCALE GENOMIC DNA]</scope>
</reference>
<dbReference type="AlphaFoldDB" id="A0A101HFB0"/>
<gene>
    <name evidence="2" type="ORF">XD93_1243</name>
</gene>
<name>A0A101HFB0_9BACT</name>
<protein>
    <submittedName>
        <fullName evidence="2">Uncharacterized protein</fullName>
    </submittedName>
</protein>
<keyword evidence="1" id="KW-0472">Membrane</keyword>
<sequence>MSRDRKKAFKEFLQSDGYLLVFTAVCGLTLFGYFLANKEFGTEDQREVLGTSALRGVWVNAGTGVECPKMRGLDVEGCITDSYFENFNEIEVESINYNRDGRVVYSNDELFVSGIFEMGSVLNSDVWKDVYLGNLNLKINSRQWVFEDVVWNKAQEPVLDIVPSDTGYLVIFYPSITLTSRTKQFWVFEYVSEDDLVRNLSFTDSEGDRAYIESSYASVLEYGEDTFLRFDRLDPSLMGNVEVSLYQFNDGLELFRSFLLLKE</sequence>
<proteinExistence type="predicted"/>
<keyword evidence="1" id="KW-1133">Transmembrane helix</keyword>
<evidence type="ECO:0000313" key="3">
    <source>
        <dbReference type="Proteomes" id="UP000053904"/>
    </source>
</evidence>
<comment type="caution">
    <text evidence="2">The sequence shown here is derived from an EMBL/GenBank/DDBJ whole genome shotgun (WGS) entry which is preliminary data.</text>
</comment>
<keyword evidence="1" id="KW-0812">Transmembrane</keyword>
<feature type="transmembrane region" description="Helical" evidence="1">
    <location>
        <begin position="12"/>
        <end position="36"/>
    </location>
</feature>
<evidence type="ECO:0000256" key="1">
    <source>
        <dbReference type="SAM" id="Phobius"/>
    </source>
</evidence>